<dbReference type="PROSITE" id="PS51257">
    <property type="entry name" value="PROKAR_LIPOPROTEIN"/>
    <property type="match status" value="1"/>
</dbReference>
<dbReference type="InterPro" id="IPR005183">
    <property type="entry name" value="DUF305_CopM-like"/>
</dbReference>
<proteinExistence type="predicted"/>
<feature type="chain" id="PRO_5046258444" evidence="2">
    <location>
        <begin position="27"/>
        <end position="210"/>
    </location>
</feature>
<dbReference type="EMBL" id="BMLM01000002">
    <property type="protein sequence ID" value="GGN86716.1"/>
    <property type="molecule type" value="Genomic_DNA"/>
</dbReference>
<organism evidence="4 5">
    <name type="scientific">Agrococcus terreus</name>
    <dbReference type="NCBI Taxonomy" id="574649"/>
    <lineage>
        <taxon>Bacteria</taxon>
        <taxon>Bacillati</taxon>
        <taxon>Actinomycetota</taxon>
        <taxon>Actinomycetes</taxon>
        <taxon>Micrococcales</taxon>
        <taxon>Microbacteriaceae</taxon>
        <taxon>Agrococcus</taxon>
    </lineage>
</organism>
<dbReference type="RefSeq" id="WP_188718218.1">
    <property type="nucleotide sequence ID" value="NZ_BAABBD010000003.1"/>
</dbReference>
<evidence type="ECO:0000259" key="3">
    <source>
        <dbReference type="Pfam" id="PF03713"/>
    </source>
</evidence>
<keyword evidence="5" id="KW-1185">Reference proteome</keyword>
<evidence type="ECO:0000313" key="4">
    <source>
        <dbReference type="EMBL" id="GGN86716.1"/>
    </source>
</evidence>
<dbReference type="PANTHER" id="PTHR36933">
    <property type="entry name" value="SLL0788 PROTEIN"/>
    <property type="match status" value="1"/>
</dbReference>
<sequence>MRRPAPARLLALSAALAAAVALGGCAASGGSTEPASSASDHGGDEHGGSTATATAGTANEADIAYAMGMAAHHEQAVEMSEIVLAHDGLDERVADLAERIRDAQGPEIAQMEAWLEAWGADTSDMAGHGDHGMAGMQSEEDLQAMRDADAGDAQVLFLEAMVEHHEGALDMAEAHLEEGADPDALALSEQVIATQRAEIDEMRALLDELA</sequence>
<feature type="signal peptide" evidence="2">
    <location>
        <begin position="1"/>
        <end position="26"/>
    </location>
</feature>
<dbReference type="Gene3D" id="1.20.1260.10">
    <property type="match status" value="1"/>
</dbReference>
<gene>
    <name evidence="4" type="ORF">GCM10010968_20480</name>
</gene>
<dbReference type="PANTHER" id="PTHR36933:SF1">
    <property type="entry name" value="SLL0788 PROTEIN"/>
    <property type="match status" value="1"/>
</dbReference>
<reference evidence="5" key="1">
    <citation type="journal article" date="2019" name="Int. J. Syst. Evol. Microbiol.">
        <title>The Global Catalogue of Microorganisms (GCM) 10K type strain sequencing project: providing services to taxonomists for standard genome sequencing and annotation.</title>
        <authorList>
            <consortium name="The Broad Institute Genomics Platform"/>
            <consortium name="The Broad Institute Genome Sequencing Center for Infectious Disease"/>
            <person name="Wu L."/>
            <person name="Ma J."/>
        </authorList>
    </citation>
    <scope>NUCLEOTIDE SEQUENCE [LARGE SCALE GENOMIC DNA]</scope>
    <source>
        <strain evidence="5">CGMCC 1.6960</strain>
    </source>
</reference>
<accession>A0ABQ2KNK8</accession>
<protein>
    <submittedName>
        <fullName evidence="4">DUF305 domain-containing protein</fullName>
    </submittedName>
</protein>
<feature type="region of interest" description="Disordered" evidence="1">
    <location>
        <begin position="28"/>
        <end position="54"/>
    </location>
</feature>
<comment type="caution">
    <text evidence="4">The sequence shown here is derived from an EMBL/GenBank/DDBJ whole genome shotgun (WGS) entry which is preliminary data.</text>
</comment>
<dbReference type="Proteomes" id="UP000626982">
    <property type="component" value="Unassembled WGS sequence"/>
</dbReference>
<dbReference type="InterPro" id="IPR012347">
    <property type="entry name" value="Ferritin-like"/>
</dbReference>
<evidence type="ECO:0000256" key="1">
    <source>
        <dbReference type="SAM" id="MobiDB-lite"/>
    </source>
</evidence>
<feature type="domain" description="DUF305" evidence="3">
    <location>
        <begin position="62"/>
        <end position="206"/>
    </location>
</feature>
<keyword evidence="2" id="KW-0732">Signal</keyword>
<evidence type="ECO:0000256" key="2">
    <source>
        <dbReference type="SAM" id="SignalP"/>
    </source>
</evidence>
<evidence type="ECO:0000313" key="5">
    <source>
        <dbReference type="Proteomes" id="UP000626982"/>
    </source>
</evidence>
<name>A0ABQ2KNK8_9MICO</name>
<dbReference type="Pfam" id="PF03713">
    <property type="entry name" value="DUF305"/>
    <property type="match status" value="1"/>
</dbReference>